<sequence length="116" mass="12654">MVILSCNASKNQGTGRPLSTGLRANMILLMNVIEEDVVLLHVSSFSPSTSRPYSPLVRAGSGFGLWTSSLAFIQPSMIHNIGYSHNPNRIYVHVATSLWSRDAICTPLVVSLTPVW</sequence>
<gene>
    <name evidence="1" type="ORF">BDM02DRAFT_1228951</name>
</gene>
<reference evidence="1" key="2">
    <citation type="journal article" date="2020" name="Nat. Commun.">
        <title>Large-scale genome sequencing of mycorrhizal fungi provides insights into the early evolution of symbiotic traits.</title>
        <authorList>
            <person name="Miyauchi S."/>
            <person name="Kiss E."/>
            <person name="Kuo A."/>
            <person name="Drula E."/>
            <person name="Kohler A."/>
            <person name="Sanchez-Garcia M."/>
            <person name="Morin E."/>
            <person name="Andreopoulos B."/>
            <person name="Barry K.W."/>
            <person name="Bonito G."/>
            <person name="Buee M."/>
            <person name="Carver A."/>
            <person name="Chen C."/>
            <person name="Cichocki N."/>
            <person name="Clum A."/>
            <person name="Culley D."/>
            <person name="Crous P.W."/>
            <person name="Fauchery L."/>
            <person name="Girlanda M."/>
            <person name="Hayes R.D."/>
            <person name="Keri Z."/>
            <person name="LaButti K."/>
            <person name="Lipzen A."/>
            <person name="Lombard V."/>
            <person name="Magnuson J."/>
            <person name="Maillard F."/>
            <person name="Murat C."/>
            <person name="Nolan M."/>
            <person name="Ohm R.A."/>
            <person name="Pangilinan J."/>
            <person name="Pereira M.F."/>
            <person name="Perotto S."/>
            <person name="Peter M."/>
            <person name="Pfister S."/>
            <person name="Riley R."/>
            <person name="Sitrit Y."/>
            <person name="Stielow J.B."/>
            <person name="Szollosi G."/>
            <person name="Zifcakova L."/>
            <person name="Stursova M."/>
            <person name="Spatafora J.W."/>
            <person name="Tedersoo L."/>
            <person name="Vaario L.M."/>
            <person name="Yamada A."/>
            <person name="Yan M."/>
            <person name="Wang P."/>
            <person name="Xu J."/>
            <person name="Bruns T."/>
            <person name="Baldrian P."/>
            <person name="Vilgalys R."/>
            <person name="Dunand C."/>
            <person name="Henrissat B."/>
            <person name="Grigoriev I.V."/>
            <person name="Hibbett D."/>
            <person name="Nagy L.G."/>
            <person name="Martin F.M."/>
        </authorList>
    </citation>
    <scope>NUCLEOTIDE SEQUENCE</scope>
    <source>
        <strain evidence="1">P2</strain>
    </source>
</reference>
<accession>A0ACB6Z301</accession>
<evidence type="ECO:0000313" key="2">
    <source>
        <dbReference type="Proteomes" id="UP000886501"/>
    </source>
</evidence>
<evidence type="ECO:0000313" key="1">
    <source>
        <dbReference type="EMBL" id="KAF9644094.1"/>
    </source>
</evidence>
<keyword evidence="2" id="KW-1185">Reference proteome</keyword>
<comment type="caution">
    <text evidence="1">The sequence shown here is derived from an EMBL/GenBank/DDBJ whole genome shotgun (WGS) entry which is preliminary data.</text>
</comment>
<dbReference type="EMBL" id="MU118161">
    <property type="protein sequence ID" value="KAF9644094.1"/>
    <property type="molecule type" value="Genomic_DNA"/>
</dbReference>
<proteinExistence type="predicted"/>
<name>A0ACB6Z301_THEGA</name>
<organism evidence="1 2">
    <name type="scientific">Thelephora ganbajun</name>
    <name type="common">Ganba fungus</name>
    <dbReference type="NCBI Taxonomy" id="370292"/>
    <lineage>
        <taxon>Eukaryota</taxon>
        <taxon>Fungi</taxon>
        <taxon>Dikarya</taxon>
        <taxon>Basidiomycota</taxon>
        <taxon>Agaricomycotina</taxon>
        <taxon>Agaricomycetes</taxon>
        <taxon>Thelephorales</taxon>
        <taxon>Thelephoraceae</taxon>
        <taxon>Thelephora</taxon>
    </lineage>
</organism>
<dbReference type="Proteomes" id="UP000886501">
    <property type="component" value="Unassembled WGS sequence"/>
</dbReference>
<protein>
    <submittedName>
        <fullName evidence="1">Uncharacterized protein</fullName>
    </submittedName>
</protein>
<reference evidence="1" key="1">
    <citation type="submission" date="2019-10" db="EMBL/GenBank/DDBJ databases">
        <authorList>
            <consortium name="DOE Joint Genome Institute"/>
            <person name="Kuo A."/>
            <person name="Miyauchi S."/>
            <person name="Kiss E."/>
            <person name="Drula E."/>
            <person name="Kohler A."/>
            <person name="Sanchez-Garcia M."/>
            <person name="Andreopoulos B."/>
            <person name="Barry K.W."/>
            <person name="Bonito G."/>
            <person name="Buee M."/>
            <person name="Carver A."/>
            <person name="Chen C."/>
            <person name="Cichocki N."/>
            <person name="Clum A."/>
            <person name="Culley D."/>
            <person name="Crous P.W."/>
            <person name="Fauchery L."/>
            <person name="Girlanda M."/>
            <person name="Hayes R."/>
            <person name="Keri Z."/>
            <person name="Labutti K."/>
            <person name="Lipzen A."/>
            <person name="Lombard V."/>
            <person name="Magnuson J."/>
            <person name="Maillard F."/>
            <person name="Morin E."/>
            <person name="Murat C."/>
            <person name="Nolan M."/>
            <person name="Ohm R."/>
            <person name="Pangilinan J."/>
            <person name="Pereira M."/>
            <person name="Perotto S."/>
            <person name="Peter M."/>
            <person name="Riley R."/>
            <person name="Sitrit Y."/>
            <person name="Stielow B."/>
            <person name="Szollosi G."/>
            <person name="Zifcakova L."/>
            <person name="Stursova M."/>
            <person name="Spatafora J.W."/>
            <person name="Tedersoo L."/>
            <person name="Vaario L.-M."/>
            <person name="Yamada A."/>
            <person name="Yan M."/>
            <person name="Wang P."/>
            <person name="Xu J."/>
            <person name="Bruns T."/>
            <person name="Baldrian P."/>
            <person name="Vilgalys R."/>
            <person name="Henrissat B."/>
            <person name="Grigoriev I.V."/>
            <person name="Hibbett D."/>
            <person name="Nagy L.G."/>
            <person name="Martin F.M."/>
        </authorList>
    </citation>
    <scope>NUCLEOTIDE SEQUENCE</scope>
    <source>
        <strain evidence="1">P2</strain>
    </source>
</reference>